<dbReference type="GO" id="GO:0030514">
    <property type="term" value="P:negative regulation of BMP signaling pathway"/>
    <property type="evidence" value="ECO:0007669"/>
    <property type="project" value="TreeGrafter"/>
</dbReference>
<feature type="transmembrane region" description="Helical" evidence="8">
    <location>
        <begin position="523"/>
        <end position="543"/>
    </location>
</feature>
<keyword evidence="6" id="KW-0539">Nucleus</keyword>
<evidence type="ECO:0000259" key="9">
    <source>
        <dbReference type="PROSITE" id="PS50954"/>
    </source>
</evidence>
<evidence type="ECO:0000256" key="5">
    <source>
        <dbReference type="ARBA" id="ARBA00023136"/>
    </source>
</evidence>
<dbReference type="SUPFAM" id="SSF63451">
    <property type="entry name" value="LEM domain"/>
    <property type="match status" value="1"/>
</dbReference>
<feature type="region of interest" description="Disordered" evidence="7">
    <location>
        <begin position="155"/>
        <end position="204"/>
    </location>
</feature>
<dbReference type="GO" id="GO:0005637">
    <property type="term" value="C:nuclear inner membrane"/>
    <property type="evidence" value="ECO:0007669"/>
    <property type="project" value="UniProtKB-SubCell"/>
</dbReference>
<dbReference type="InterPro" id="IPR003887">
    <property type="entry name" value="LEM_dom"/>
</dbReference>
<dbReference type="GO" id="GO:0006998">
    <property type="term" value="P:nuclear envelope organization"/>
    <property type="evidence" value="ECO:0007669"/>
    <property type="project" value="TreeGrafter"/>
</dbReference>
<reference evidence="10" key="2">
    <citation type="journal article" date="2021" name="World Allergy Organ. J.">
        <title>Chromosome-level assembly of Dermatophagoides farinae genome and transcriptome reveals two novel allergens Der f 37 and Der f 39.</title>
        <authorList>
            <person name="Chen J."/>
            <person name="Cai Z."/>
            <person name="Fan D."/>
            <person name="Hu J."/>
            <person name="Hou Y."/>
            <person name="He Y."/>
            <person name="Zhang Z."/>
            <person name="Zhao Z."/>
            <person name="Gao P."/>
            <person name="Hu W."/>
            <person name="Sun J."/>
            <person name="Li J."/>
            <person name="Ji K."/>
        </authorList>
    </citation>
    <scope>NUCLEOTIDE SEQUENCE</scope>
    <source>
        <strain evidence="10">JKM2019</strain>
    </source>
</reference>
<comment type="caution">
    <text evidence="10">The sequence shown here is derived from an EMBL/GenBank/DDBJ whole genome shotgun (WGS) entry which is preliminary data.</text>
</comment>
<keyword evidence="5 8" id="KW-0472">Membrane</keyword>
<feature type="compositionally biased region" description="Low complexity" evidence="7">
    <location>
        <begin position="53"/>
        <end position="68"/>
    </location>
</feature>
<sequence length="819" mass="94654">MANELPPSIDMNISDEEIRRRLINDHNVQCGPVTTQTRRILLKMLIKLENERSTNNSNETNGTFNNGSMNDDQHEYSGIMNGDNHRNDHVRDVSNIRDEDISSVETIRPTMEIRRSTTRKQSPQPNSPRRQIISDEEIEAIETFKEVQKTLKQPSLNKKSTKSFGISHSTNSSLNDLSSESSDDNDDTNEMVKPTLNTPNSYKISGITMPRVTENQTYRPISSLSRAPIRRSTVTTKSTLFDIHKSNTSLLNYSDSESDTEQSYKKDKICQVLLNHRPGLGRARHTANKRSFTWVFTSLFQNMKRKLWPSQKKDVTANFSTSSNYISWALLMFVIIFFVVIFSIYFYSKFTHTSRYNLDLTDYAFIEDKSKLLAPICNQNDDDPKVNCLSYESDKKPALNIIKEIKSFIDKHVYESYCESSSNKRVLPEITSFTFKKSDFEKDIQTKIDSLSSSIPRDESQRQMNAKELFTYDMSNAFKLIKLNTAWNIQVDDHFPFELKLMPNYNVNLPIQCSLKFFWNSNFWIIISTLATSLFGAIFLLYYRYSKNLELQEQELVYDLIEKSVELLQSPDEPQSMPVLHIRDTLLSPAEKKSSKYKRVWDKVVKQIENSDSRVKVVFKEIDGEEFKAWKWIATTNSPYVTDSENDGDFPAPASSQTQKIGGVEWQGQAFAFSNNKANQSSNNESMELSHFPDINRNKNFQALTRFLKIRNIFEKEAQYVDSNWSKKVKNTILEKTATTSENGQHDIVHIEIDDSTNEGLVFLKCGSMIGATNAFHALHGWWCEKKLVSVKFLKEDRYYQRFPHARYMDTPLQITSIE</sequence>
<dbReference type="PROSITE" id="PS50954">
    <property type="entry name" value="LEM"/>
    <property type="match status" value="1"/>
</dbReference>
<dbReference type="GO" id="GO:0031490">
    <property type="term" value="F:chromatin DNA binding"/>
    <property type="evidence" value="ECO:0007669"/>
    <property type="project" value="TreeGrafter"/>
</dbReference>
<dbReference type="CDD" id="cd12934">
    <property type="entry name" value="LEM"/>
    <property type="match status" value="1"/>
</dbReference>
<dbReference type="Gene3D" id="1.10.10.1180">
    <property type="entry name" value="MAN1, winged-helix domain"/>
    <property type="match status" value="1"/>
</dbReference>
<feature type="transmembrane region" description="Helical" evidence="8">
    <location>
        <begin position="325"/>
        <end position="347"/>
    </location>
</feature>
<evidence type="ECO:0000256" key="6">
    <source>
        <dbReference type="ARBA" id="ARBA00023242"/>
    </source>
</evidence>
<evidence type="ECO:0000256" key="7">
    <source>
        <dbReference type="SAM" id="MobiDB-lite"/>
    </source>
</evidence>
<evidence type="ECO:0000256" key="1">
    <source>
        <dbReference type="ARBA" id="ARBA00004473"/>
    </source>
</evidence>
<dbReference type="PANTHER" id="PTHR13428:SF12">
    <property type="entry name" value="INNER NUCLEAR MEMBRANE PROTEIN MAN1"/>
    <property type="match status" value="1"/>
</dbReference>
<proteinExistence type="predicted"/>
<gene>
    <name evidence="10" type="ORF">HUG17_5319</name>
</gene>
<protein>
    <submittedName>
        <fullName evidence="10">Inner nuclear membrane protein man1-like protein</fullName>
    </submittedName>
</protein>
<evidence type="ECO:0000256" key="4">
    <source>
        <dbReference type="ARBA" id="ARBA00022989"/>
    </source>
</evidence>
<dbReference type="PANTHER" id="PTHR13428">
    <property type="entry name" value="INNER NUCLEAR MEMBRANE PROTEIN MAN1 LEM DOMAIN CONTAINING PROTEIN"/>
    <property type="match status" value="1"/>
</dbReference>
<dbReference type="AlphaFoldDB" id="A0A9D4P247"/>
<feature type="compositionally biased region" description="Basic and acidic residues" evidence="7">
    <location>
        <begin position="83"/>
        <end position="100"/>
    </location>
</feature>
<dbReference type="Gene3D" id="1.10.720.40">
    <property type="match status" value="1"/>
</dbReference>
<dbReference type="InterPro" id="IPR011015">
    <property type="entry name" value="LEM/LEM-like_dom_sf"/>
</dbReference>
<feature type="compositionally biased region" description="Polar residues" evidence="7">
    <location>
        <begin position="155"/>
        <end position="168"/>
    </location>
</feature>
<dbReference type="Pfam" id="PF03020">
    <property type="entry name" value="LEM"/>
    <property type="match status" value="1"/>
</dbReference>
<feature type="domain" description="LEM" evidence="9">
    <location>
        <begin position="7"/>
        <end position="52"/>
    </location>
</feature>
<name>A0A9D4P247_DERFA</name>
<feature type="compositionally biased region" description="Polar residues" evidence="7">
    <location>
        <begin position="119"/>
        <end position="129"/>
    </location>
</feature>
<dbReference type="InterPro" id="IPR018996">
    <property type="entry name" value="Man1/Src1-like_C"/>
</dbReference>
<dbReference type="InterPro" id="IPR052277">
    <property type="entry name" value="INM_ESCRT-Associated"/>
</dbReference>
<comment type="subcellular location">
    <subcellularLocation>
        <location evidence="1">Nucleus inner membrane</location>
        <topology evidence="1">Multi-pass membrane protein</topology>
    </subcellularLocation>
</comment>
<evidence type="ECO:0000256" key="8">
    <source>
        <dbReference type="SAM" id="Phobius"/>
    </source>
</evidence>
<dbReference type="Proteomes" id="UP000828236">
    <property type="component" value="Unassembled WGS sequence"/>
</dbReference>
<feature type="region of interest" description="Disordered" evidence="7">
    <location>
        <begin position="52"/>
        <end position="136"/>
    </location>
</feature>
<evidence type="ECO:0000313" key="10">
    <source>
        <dbReference type="EMBL" id="KAH7642274.1"/>
    </source>
</evidence>
<keyword evidence="4 8" id="KW-1133">Transmembrane helix</keyword>
<dbReference type="OrthoDB" id="118234at2759"/>
<dbReference type="EMBL" id="SDOV01000004">
    <property type="protein sequence ID" value="KAH7642274.1"/>
    <property type="molecule type" value="Genomic_DNA"/>
</dbReference>
<keyword evidence="3 8" id="KW-0812">Transmembrane</keyword>
<evidence type="ECO:0000256" key="2">
    <source>
        <dbReference type="ARBA" id="ARBA00022553"/>
    </source>
</evidence>
<dbReference type="Gene3D" id="3.30.70.330">
    <property type="match status" value="1"/>
</dbReference>
<dbReference type="Pfam" id="PF09402">
    <property type="entry name" value="MSC"/>
    <property type="match status" value="1"/>
</dbReference>
<keyword evidence="2" id="KW-0597">Phosphoprotein</keyword>
<accession>A0A9D4P247</accession>
<reference evidence="10" key="1">
    <citation type="submission" date="2020-06" db="EMBL/GenBank/DDBJ databases">
        <authorList>
            <person name="Ji K."/>
            <person name="Li J."/>
        </authorList>
    </citation>
    <scope>NUCLEOTIDE SEQUENCE</scope>
    <source>
        <strain evidence="10">JKM2019</strain>
        <tissue evidence="10">Whole body</tissue>
    </source>
</reference>
<organism evidence="10">
    <name type="scientific">Dermatophagoides farinae</name>
    <name type="common">American house dust mite</name>
    <dbReference type="NCBI Taxonomy" id="6954"/>
    <lineage>
        <taxon>Eukaryota</taxon>
        <taxon>Metazoa</taxon>
        <taxon>Ecdysozoa</taxon>
        <taxon>Arthropoda</taxon>
        <taxon>Chelicerata</taxon>
        <taxon>Arachnida</taxon>
        <taxon>Acari</taxon>
        <taxon>Acariformes</taxon>
        <taxon>Sarcoptiformes</taxon>
        <taxon>Astigmata</taxon>
        <taxon>Psoroptidia</taxon>
        <taxon>Analgoidea</taxon>
        <taxon>Pyroglyphidae</taxon>
        <taxon>Dermatophagoidinae</taxon>
        <taxon>Dermatophagoides</taxon>
    </lineage>
</organism>
<dbReference type="InterPro" id="IPR041885">
    <property type="entry name" value="MAN1_winged_helix_dom"/>
</dbReference>
<feature type="compositionally biased region" description="Low complexity" evidence="7">
    <location>
        <begin position="169"/>
        <end position="180"/>
    </location>
</feature>
<dbReference type="InterPro" id="IPR012677">
    <property type="entry name" value="Nucleotide-bd_a/b_plait_sf"/>
</dbReference>
<evidence type="ECO:0000256" key="3">
    <source>
        <dbReference type="ARBA" id="ARBA00022692"/>
    </source>
</evidence>